<organism evidence="1 2">
    <name type="scientific">Clunio marinus</name>
    <dbReference type="NCBI Taxonomy" id="568069"/>
    <lineage>
        <taxon>Eukaryota</taxon>
        <taxon>Metazoa</taxon>
        <taxon>Ecdysozoa</taxon>
        <taxon>Arthropoda</taxon>
        <taxon>Hexapoda</taxon>
        <taxon>Insecta</taxon>
        <taxon>Pterygota</taxon>
        <taxon>Neoptera</taxon>
        <taxon>Endopterygota</taxon>
        <taxon>Diptera</taxon>
        <taxon>Nematocera</taxon>
        <taxon>Chironomoidea</taxon>
        <taxon>Chironomidae</taxon>
        <taxon>Clunio</taxon>
    </lineage>
</organism>
<gene>
    <name evidence="1" type="ORF">CLUMA_CG013817</name>
</gene>
<evidence type="ECO:0000313" key="1">
    <source>
        <dbReference type="EMBL" id="CRL00557.1"/>
    </source>
</evidence>
<reference evidence="1 2" key="1">
    <citation type="submission" date="2015-04" db="EMBL/GenBank/DDBJ databases">
        <authorList>
            <person name="Syromyatnikov M.Y."/>
            <person name="Popov V.N."/>
        </authorList>
    </citation>
    <scope>NUCLEOTIDE SEQUENCE [LARGE SCALE GENOMIC DNA]</scope>
</reference>
<keyword evidence="2" id="KW-1185">Reference proteome</keyword>
<dbReference type="EMBL" id="CVRI01000054">
    <property type="protein sequence ID" value="CRL00557.1"/>
    <property type="molecule type" value="Genomic_DNA"/>
</dbReference>
<name>A0A1J1IJY1_9DIPT</name>
<accession>A0A1J1IJY1</accession>
<dbReference type="Proteomes" id="UP000183832">
    <property type="component" value="Unassembled WGS sequence"/>
</dbReference>
<dbReference type="AlphaFoldDB" id="A0A1J1IJY1"/>
<sequence length="103" mass="11990">MPWFMNIKVLDGNVQVFNKTFDLCDNKPKPTMITAHILAYAIPIVCPIKKDEKHCRNDSVIFKLNAIHEKMFELFSRYKRVKALINIERDTGITCIETFTSIN</sequence>
<protein>
    <submittedName>
        <fullName evidence="1">CLUMA_CG013817, isoform A</fullName>
    </submittedName>
</protein>
<evidence type="ECO:0000313" key="2">
    <source>
        <dbReference type="Proteomes" id="UP000183832"/>
    </source>
</evidence>
<proteinExistence type="predicted"/>